<dbReference type="RefSeq" id="WP_216921382.1">
    <property type="nucleotide sequence ID" value="NZ_JAHOPC010000001.1"/>
</dbReference>
<keyword evidence="3" id="KW-1185">Reference proteome</keyword>
<evidence type="ECO:0000259" key="1">
    <source>
        <dbReference type="Pfam" id="PF01557"/>
    </source>
</evidence>
<accession>A0ABS6I2G0</accession>
<comment type="caution">
    <text evidence="2">The sequence shown here is derived from an EMBL/GenBank/DDBJ whole genome shotgun (WGS) entry which is preliminary data.</text>
</comment>
<dbReference type="InterPro" id="IPR011234">
    <property type="entry name" value="Fumarylacetoacetase-like_C"/>
</dbReference>
<feature type="domain" description="Fumarylacetoacetase-like C-terminal" evidence="1">
    <location>
        <begin position="26"/>
        <end position="225"/>
    </location>
</feature>
<name>A0ABS6I2G0_9MICC</name>
<dbReference type="GO" id="GO:0016787">
    <property type="term" value="F:hydrolase activity"/>
    <property type="evidence" value="ECO:0007669"/>
    <property type="project" value="UniProtKB-KW"/>
</dbReference>
<proteinExistence type="predicted"/>
<dbReference type="Proteomes" id="UP000824166">
    <property type="component" value="Unassembled WGS sequence"/>
</dbReference>
<keyword evidence="2" id="KW-0378">Hydrolase</keyword>
<protein>
    <submittedName>
        <fullName evidence="2">Fumarylacetoacetate hydrolase family protein</fullName>
    </submittedName>
</protein>
<dbReference type="EMBL" id="JAHOPC010000001">
    <property type="protein sequence ID" value="MBU8864769.1"/>
    <property type="molecule type" value="Genomic_DNA"/>
</dbReference>
<dbReference type="PANTHER" id="PTHR11820">
    <property type="entry name" value="ACYLPYRUVASE"/>
    <property type="match status" value="1"/>
</dbReference>
<organism evidence="2 3">
    <name type="scientific">Paenarthrobacter aromaticivorans</name>
    <dbReference type="NCBI Taxonomy" id="2849150"/>
    <lineage>
        <taxon>Bacteria</taxon>
        <taxon>Bacillati</taxon>
        <taxon>Actinomycetota</taxon>
        <taxon>Actinomycetes</taxon>
        <taxon>Micrococcales</taxon>
        <taxon>Micrococcaceae</taxon>
        <taxon>Paenarthrobacter</taxon>
    </lineage>
</organism>
<dbReference type="PANTHER" id="PTHR11820:SF90">
    <property type="entry name" value="FLUTATHIONE S-TRANSFERASE"/>
    <property type="match status" value="1"/>
</dbReference>
<reference evidence="2 3" key="1">
    <citation type="submission" date="2021-06" db="EMBL/GenBank/DDBJ databases">
        <authorList>
            <person name="Jeong J.W."/>
        </authorList>
    </citation>
    <scope>NUCLEOTIDE SEQUENCE [LARGE SCALE GENOMIC DNA]</scope>
    <source>
        <strain evidence="2 3">MMS21-TAE1-1</strain>
    </source>
</reference>
<evidence type="ECO:0000313" key="3">
    <source>
        <dbReference type="Proteomes" id="UP000824166"/>
    </source>
</evidence>
<gene>
    <name evidence="2" type="ORF">KSW38_00465</name>
</gene>
<sequence>MQTLWKTTQALVPVAGSEHGFPVRRIYCVGRNYVDHIREMREGDERDDPFFFQKPSDCVELDGAAIAYPQSTDDFQFEGELVVAVGKRLRNSQPQDTSDAVFGYAAGIDLTRRDLQRNSVSQARPWEPGKSFDSSAPCGPILPAASVQDLENATLVLTVNGKERQRTSLGLMIWSVPEILSRLSSLYTLEPGDLIYTGTPAGVSAIVPGDQVSVEITGLPQLSIAVTEQEES</sequence>
<dbReference type="Pfam" id="PF01557">
    <property type="entry name" value="FAA_hydrolase"/>
    <property type="match status" value="1"/>
</dbReference>
<evidence type="ECO:0000313" key="2">
    <source>
        <dbReference type="EMBL" id="MBU8864769.1"/>
    </source>
</evidence>